<reference evidence="1 2" key="1">
    <citation type="submission" date="2020-08" db="EMBL/GenBank/DDBJ databases">
        <title>Genome public.</title>
        <authorList>
            <person name="Liu C."/>
            <person name="Sun Q."/>
        </authorList>
    </citation>
    <scope>NUCLEOTIDE SEQUENCE [LARGE SCALE GENOMIC DNA]</scope>
    <source>
        <strain evidence="1 2">BX1</strain>
    </source>
</reference>
<dbReference type="Proteomes" id="UP000658131">
    <property type="component" value="Unassembled WGS sequence"/>
</dbReference>
<comment type="caution">
    <text evidence="1">The sequence shown here is derived from an EMBL/GenBank/DDBJ whole genome shotgun (WGS) entry which is preliminary data.</text>
</comment>
<name>A0ABR7NQ81_9FIRM</name>
<gene>
    <name evidence="1" type="ORF">H8717_15615</name>
</gene>
<proteinExistence type="predicted"/>
<protein>
    <submittedName>
        <fullName evidence="1">DUF2577 family protein</fullName>
    </submittedName>
</protein>
<dbReference type="InterPro" id="IPR022555">
    <property type="entry name" value="DUF2577"/>
</dbReference>
<accession>A0ABR7NQ81</accession>
<evidence type="ECO:0000313" key="1">
    <source>
        <dbReference type="EMBL" id="MBC8577813.1"/>
    </source>
</evidence>
<keyword evidence="2" id="KW-1185">Reference proteome</keyword>
<evidence type="ECO:0000313" key="2">
    <source>
        <dbReference type="Proteomes" id="UP000658131"/>
    </source>
</evidence>
<organism evidence="1 2">
    <name type="scientific">Yanshouia hominis</name>
    <dbReference type="NCBI Taxonomy" id="2763673"/>
    <lineage>
        <taxon>Bacteria</taxon>
        <taxon>Bacillati</taxon>
        <taxon>Bacillota</taxon>
        <taxon>Clostridia</taxon>
        <taxon>Eubacteriales</taxon>
        <taxon>Oscillospiraceae</taxon>
        <taxon>Yanshouia</taxon>
    </lineage>
</organism>
<dbReference type="Pfam" id="PF10844">
    <property type="entry name" value="DUF2577"/>
    <property type="match status" value="1"/>
</dbReference>
<sequence length="118" mass="12620">MDVVTAIKKIIAGYLENEALTDVMHATYTGTGLRLDDRPNEIPAEFVDIPLALQSAEATVSGEFTAEVSVDGGAATEKTVRLNQAKVTITRGLAAGDRVTVVRQRGGQRYSIIDRTGD</sequence>
<dbReference type="EMBL" id="JACRTB010000054">
    <property type="protein sequence ID" value="MBC8577813.1"/>
    <property type="molecule type" value="Genomic_DNA"/>
</dbReference>